<accession>A0A853I8J6</accession>
<reference evidence="3 4" key="1">
    <citation type="submission" date="2020-07" db="EMBL/GenBank/DDBJ databases">
        <title>Endozoicomonas sp. nov., isolated from sediment.</title>
        <authorList>
            <person name="Gu T."/>
        </authorList>
    </citation>
    <scope>NUCLEOTIDE SEQUENCE [LARGE SCALE GENOMIC DNA]</scope>
    <source>
        <strain evidence="3 4">SM1973</strain>
    </source>
</reference>
<sequence>MAGLEVVNHSHNTAVAQNTISSLNRLPGDNTTVNVFESSWIQFGGVNHRVIDIEVDFPEASKTYSSVVGHFSLKCPNQTKCDYWDRYGNFGFVMNKGTENEYFLEADRFITAYRVGFSWKTDFTALRPLFTGKQTMRVFIDTWVGEGHAQGDGWLFNASIEFVGGQPPQPEAKQVIPIWPHLSWKSGQPDKPVHQQVRPVNLEIPAGKKYILRSFISGHGWNNRQNCAEFCPKTHFYTVADNEYSREVWRTDCWETKTDGVQRGTWQYSRAGWCPGAQVHPWEMNVTNVLMGREVAKFSYRLEDFEWLKDGDVPFYYMSGLLIVY</sequence>
<proteinExistence type="predicted"/>
<dbReference type="InterPro" id="IPR014784">
    <property type="entry name" value="Cu2_ascorb_mOase-like_C"/>
</dbReference>
<keyword evidence="4" id="KW-1185">Reference proteome</keyword>
<dbReference type="InterPro" id="IPR015196">
    <property type="entry name" value="PngaseF_N"/>
</dbReference>
<dbReference type="GO" id="GO:0016715">
    <property type="term" value="F:oxidoreductase activity, acting on paired donors, with incorporation or reduction of molecular oxygen, reduced ascorbate as one donor, and incorporation of one atom of oxygen"/>
    <property type="evidence" value="ECO:0007669"/>
    <property type="project" value="InterPro"/>
</dbReference>
<dbReference type="SUPFAM" id="SSF49742">
    <property type="entry name" value="PHM/PNGase F"/>
    <property type="match status" value="2"/>
</dbReference>
<dbReference type="AlphaFoldDB" id="A0A853I8J6"/>
<name>A0A853I8J6_9GAMM</name>
<evidence type="ECO:0000256" key="1">
    <source>
        <dbReference type="ARBA" id="ARBA00023157"/>
    </source>
</evidence>
<dbReference type="SMART" id="SM01290">
    <property type="entry name" value="N-glycanase_N"/>
    <property type="match status" value="1"/>
</dbReference>
<gene>
    <name evidence="3" type="ORF">H0A36_24365</name>
</gene>
<dbReference type="Gene3D" id="2.60.120.230">
    <property type="match status" value="2"/>
</dbReference>
<dbReference type="PANTHER" id="PTHR39319">
    <property type="entry name" value="SI:DKEY-256H2.1"/>
    <property type="match status" value="1"/>
</dbReference>
<evidence type="ECO:0000259" key="2">
    <source>
        <dbReference type="SMART" id="SM01290"/>
    </source>
</evidence>
<protein>
    <recommendedName>
        <fullName evidence="2">Peptide-N-glycosidase F N-terminal domain-containing protein</fullName>
    </recommendedName>
</protein>
<organism evidence="3 4">
    <name type="scientific">Spartinivicinus marinus</name>
    <dbReference type="NCBI Taxonomy" id="2994442"/>
    <lineage>
        <taxon>Bacteria</taxon>
        <taxon>Pseudomonadati</taxon>
        <taxon>Pseudomonadota</taxon>
        <taxon>Gammaproteobacteria</taxon>
        <taxon>Oceanospirillales</taxon>
        <taxon>Zooshikellaceae</taxon>
        <taxon>Spartinivicinus</taxon>
    </lineage>
</organism>
<dbReference type="PANTHER" id="PTHR39319:SF1">
    <property type="entry name" value="SI:DKEY-256H2.1"/>
    <property type="match status" value="1"/>
</dbReference>
<dbReference type="Pfam" id="PF09113">
    <property type="entry name" value="N-glycanase_C"/>
    <property type="match status" value="1"/>
</dbReference>
<dbReference type="RefSeq" id="WP_180571158.1">
    <property type="nucleotide sequence ID" value="NZ_JACCKB010000064.1"/>
</dbReference>
<dbReference type="EMBL" id="JACCKB010000064">
    <property type="protein sequence ID" value="NYZ69159.1"/>
    <property type="molecule type" value="Genomic_DNA"/>
</dbReference>
<dbReference type="InterPro" id="IPR008977">
    <property type="entry name" value="PHM/PNGase_F_dom_sf"/>
</dbReference>
<dbReference type="InterPro" id="IPR015197">
    <property type="entry name" value="PngaseF_C"/>
</dbReference>
<evidence type="ECO:0000313" key="4">
    <source>
        <dbReference type="Proteomes" id="UP000569732"/>
    </source>
</evidence>
<dbReference type="Proteomes" id="UP000569732">
    <property type="component" value="Unassembled WGS sequence"/>
</dbReference>
<comment type="caution">
    <text evidence="3">The sequence shown here is derived from an EMBL/GenBank/DDBJ whole genome shotgun (WGS) entry which is preliminary data.</text>
</comment>
<keyword evidence="1" id="KW-1015">Disulfide bond</keyword>
<evidence type="ECO:0000313" key="3">
    <source>
        <dbReference type="EMBL" id="NYZ69159.1"/>
    </source>
</evidence>
<dbReference type="InterPro" id="IPR053251">
    <property type="entry name" value="N-glycanase"/>
</dbReference>
<feature type="domain" description="Peptide-N-glycosidase F N-terminal" evidence="2">
    <location>
        <begin position="32"/>
        <end position="162"/>
    </location>
</feature>